<keyword evidence="1" id="KW-1133">Transmembrane helix</keyword>
<evidence type="ECO:0000256" key="1">
    <source>
        <dbReference type="SAM" id="Phobius"/>
    </source>
</evidence>
<evidence type="ECO:0000313" key="2">
    <source>
        <dbReference type="EMBL" id="PNR46972.1"/>
    </source>
</evidence>
<reference evidence="2 4" key="1">
    <citation type="journal article" date="2008" name="Science">
        <title>The Physcomitrella genome reveals evolutionary insights into the conquest of land by plants.</title>
        <authorList>
            <person name="Rensing S."/>
            <person name="Lang D."/>
            <person name="Zimmer A."/>
            <person name="Terry A."/>
            <person name="Salamov A."/>
            <person name="Shapiro H."/>
            <person name="Nishiyama T."/>
            <person name="Perroud P.-F."/>
            <person name="Lindquist E."/>
            <person name="Kamisugi Y."/>
            <person name="Tanahashi T."/>
            <person name="Sakakibara K."/>
            <person name="Fujita T."/>
            <person name="Oishi K."/>
            <person name="Shin-I T."/>
            <person name="Kuroki Y."/>
            <person name="Toyoda A."/>
            <person name="Suzuki Y."/>
            <person name="Hashimoto A."/>
            <person name="Yamaguchi K."/>
            <person name="Sugano A."/>
            <person name="Kohara Y."/>
            <person name="Fujiyama A."/>
            <person name="Anterola A."/>
            <person name="Aoki S."/>
            <person name="Ashton N."/>
            <person name="Barbazuk W.B."/>
            <person name="Barker E."/>
            <person name="Bennetzen J."/>
            <person name="Bezanilla M."/>
            <person name="Blankenship R."/>
            <person name="Cho S.H."/>
            <person name="Dutcher S."/>
            <person name="Estelle M."/>
            <person name="Fawcett J.A."/>
            <person name="Gundlach H."/>
            <person name="Hanada K."/>
            <person name="Heyl A."/>
            <person name="Hicks K.A."/>
            <person name="Hugh J."/>
            <person name="Lohr M."/>
            <person name="Mayer K."/>
            <person name="Melkozernov A."/>
            <person name="Murata T."/>
            <person name="Nelson D."/>
            <person name="Pils B."/>
            <person name="Prigge M."/>
            <person name="Reiss B."/>
            <person name="Renner T."/>
            <person name="Rombauts S."/>
            <person name="Rushton P."/>
            <person name="Sanderfoot A."/>
            <person name="Schween G."/>
            <person name="Shiu S.-H."/>
            <person name="Stueber K."/>
            <person name="Theodoulou F.L."/>
            <person name="Tu H."/>
            <person name="Van de Peer Y."/>
            <person name="Verrier P.J."/>
            <person name="Waters E."/>
            <person name="Wood A."/>
            <person name="Yang L."/>
            <person name="Cove D."/>
            <person name="Cuming A."/>
            <person name="Hasebe M."/>
            <person name="Lucas S."/>
            <person name="Mishler D.B."/>
            <person name="Reski R."/>
            <person name="Grigoriev I."/>
            <person name="Quatrano R.S."/>
            <person name="Boore J.L."/>
        </authorList>
    </citation>
    <scope>NUCLEOTIDE SEQUENCE [LARGE SCALE GENOMIC DNA]</scope>
    <source>
        <strain evidence="3 4">cv. Gransden 2004</strain>
    </source>
</reference>
<keyword evidence="4" id="KW-1185">Reference proteome</keyword>
<dbReference type="Gramene" id="Pp3c10_19050V3.1">
    <property type="protein sequence ID" value="PAC:32902538.CDS.1"/>
    <property type="gene ID" value="Pp3c10_19050"/>
</dbReference>
<dbReference type="EnsemblPlants" id="Pp3c10_19050V3.2">
    <property type="protein sequence ID" value="PAC:32902539.CDS.1"/>
    <property type="gene ID" value="Pp3c10_19050"/>
</dbReference>
<sequence length="63" mass="7856">MLSFRVQNNQSDLSMFVMIDRLFFRITFFFYFKLFLCLKDKKLVMVLIFLPILSINWPIRNRW</sequence>
<dbReference type="InParanoid" id="A0A2K1JZL6"/>
<evidence type="ECO:0000313" key="4">
    <source>
        <dbReference type="Proteomes" id="UP000006727"/>
    </source>
</evidence>
<dbReference type="Gramene" id="Pp3c10_19050V3.2">
    <property type="protein sequence ID" value="PAC:32902539.CDS.1"/>
    <property type="gene ID" value="Pp3c10_19050"/>
</dbReference>
<keyword evidence="1" id="KW-0472">Membrane</keyword>
<feature type="transmembrane region" description="Helical" evidence="1">
    <location>
        <begin position="43"/>
        <end position="59"/>
    </location>
</feature>
<gene>
    <name evidence="2" type="ORF">PHYPA_014092</name>
</gene>
<keyword evidence="1" id="KW-0812">Transmembrane</keyword>
<organism evidence="2">
    <name type="scientific">Physcomitrium patens</name>
    <name type="common">Spreading-leaved earth moss</name>
    <name type="synonym">Physcomitrella patens</name>
    <dbReference type="NCBI Taxonomy" id="3218"/>
    <lineage>
        <taxon>Eukaryota</taxon>
        <taxon>Viridiplantae</taxon>
        <taxon>Streptophyta</taxon>
        <taxon>Embryophyta</taxon>
        <taxon>Bryophyta</taxon>
        <taxon>Bryophytina</taxon>
        <taxon>Bryopsida</taxon>
        <taxon>Funariidae</taxon>
        <taxon>Funariales</taxon>
        <taxon>Funariaceae</taxon>
        <taxon>Physcomitrium</taxon>
    </lineage>
</organism>
<reference evidence="3" key="3">
    <citation type="submission" date="2020-12" db="UniProtKB">
        <authorList>
            <consortium name="EnsemblPlants"/>
        </authorList>
    </citation>
    <scope>IDENTIFICATION</scope>
</reference>
<name>A0A2K1JZL6_PHYPA</name>
<dbReference type="EMBL" id="ABEU02000010">
    <property type="protein sequence ID" value="PNR46972.1"/>
    <property type="molecule type" value="Genomic_DNA"/>
</dbReference>
<dbReference type="AlphaFoldDB" id="A0A2K1JZL6"/>
<protein>
    <submittedName>
        <fullName evidence="2 3">Uncharacterized protein</fullName>
    </submittedName>
</protein>
<feature type="transmembrane region" description="Helical" evidence="1">
    <location>
        <begin position="15"/>
        <end position="36"/>
    </location>
</feature>
<dbReference type="EnsemblPlants" id="Pp3c10_19050V3.1">
    <property type="protein sequence ID" value="PAC:32902538.CDS.1"/>
    <property type="gene ID" value="Pp3c10_19050"/>
</dbReference>
<dbReference type="Proteomes" id="UP000006727">
    <property type="component" value="Chromosome 10"/>
</dbReference>
<evidence type="ECO:0000313" key="3">
    <source>
        <dbReference type="EnsemblPlants" id="PAC:32902538.CDS.1"/>
    </source>
</evidence>
<accession>A0A2K1JZL6</accession>
<proteinExistence type="predicted"/>
<reference evidence="2 4" key="2">
    <citation type="journal article" date="2018" name="Plant J.">
        <title>The Physcomitrella patens chromosome-scale assembly reveals moss genome structure and evolution.</title>
        <authorList>
            <person name="Lang D."/>
            <person name="Ullrich K.K."/>
            <person name="Murat F."/>
            <person name="Fuchs J."/>
            <person name="Jenkins J."/>
            <person name="Haas F.B."/>
            <person name="Piednoel M."/>
            <person name="Gundlach H."/>
            <person name="Van Bel M."/>
            <person name="Meyberg R."/>
            <person name="Vives C."/>
            <person name="Morata J."/>
            <person name="Symeonidi A."/>
            <person name="Hiss M."/>
            <person name="Muchero W."/>
            <person name="Kamisugi Y."/>
            <person name="Saleh O."/>
            <person name="Blanc G."/>
            <person name="Decker E.L."/>
            <person name="van Gessel N."/>
            <person name="Grimwood J."/>
            <person name="Hayes R.D."/>
            <person name="Graham S.W."/>
            <person name="Gunter L.E."/>
            <person name="McDaniel S.F."/>
            <person name="Hoernstein S.N.W."/>
            <person name="Larsson A."/>
            <person name="Li F.W."/>
            <person name="Perroud P.F."/>
            <person name="Phillips J."/>
            <person name="Ranjan P."/>
            <person name="Rokshar D.S."/>
            <person name="Rothfels C.J."/>
            <person name="Schneider L."/>
            <person name="Shu S."/>
            <person name="Stevenson D.W."/>
            <person name="Thummler F."/>
            <person name="Tillich M."/>
            <person name="Villarreal Aguilar J.C."/>
            <person name="Widiez T."/>
            <person name="Wong G.K."/>
            <person name="Wymore A."/>
            <person name="Zhang Y."/>
            <person name="Zimmer A.D."/>
            <person name="Quatrano R.S."/>
            <person name="Mayer K.F.X."/>
            <person name="Goodstein D."/>
            <person name="Casacuberta J.M."/>
            <person name="Vandepoele K."/>
            <person name="Reski R."/>
            <person name="Cuming A.C."/>
            <person name="Tuskan G.A."/>
            <person name="Maumus F."/>
            <person name="Salse J."/>
            <person name="Schmutz J."/>
            <person name="Rensing S.A."/>
        </authorList>
    </citation>
    <scope>NUCLEOTIDE SEQUENCE [LARGE SCALE GENOMIC DNA]</scope>
    <source>
        <strain evidence="3 4">cv. Gransden 2004</strain>
    </source>
</reference>
<dbReference type="PaxDb" id="3218-PP1S67_40V6.1"/>